<comment type="caution">
    <text evidence="3">The sequence shown here is derived from an EMBL/GenBank/DDBJ whole genome shotgun (WGS) entry which is preliminary data.</text>
</comment>
<sequence length="374" mass="40060">MIGYYVHHQGRGHLHRAVCVARRLRVPVVGLSSLPRPAGWRGEWIPLPLDTDQAPDAPRDGNAPSAGRPEDGDDPTAGGRLHWAPRHHPGLCGRMEAITSWIDRARPRLFVSDVSVEVALLARLTGTPVVVAAMRGDRFDRAHRLGYDIADALLAPWPEAVPEPDWPQHWRAKTVYTGAFSRYDGRPRPGAGDRVPGRREVVVLLGGGGADVDAAALREAAASTTGWAWTFLGGPHGRWVDDPWPLLCGADAVITHAGQNAVAECAAARTPALVIPQDRPHGEQQATARALATAGLATVRMSWPAPREWQDLLDRTARRPGGRWAAWAPGDGAQRAARLLERLSGTAPCAPPRDLPRAVPGAVPQAGEGPCGSL</sequence>
<dbReference type="STRING" id="1765722.AT728_36975"/>
<reference evidence="3 4" key="1">
    <citation type="submission" date="2015-12" db="EMBL/GenBank/DDBJ databases">
        <title>Draft genome sequence of Streptomyces silvensis ATCC 53525, a producer of novel hormone antagonists.</title>
        <authorList>
            <person name="Johnston C.W."/>
            <person name="Li Y."/>
            <person name="Magarvey N.A."/>
        </authorList>
    </citation>
    <scope>NUCLEOTIDE SEQUENCE [LARGE SCALE GENOMIC DNA]</scope>
    <source>
        <strain evidence="3 4">ATCC 53525</strain>
    </source>
</reference>
<dbReference type="EMBL" id="LOCL01000051">
    <property type="protein sequence ID" value="KUF14875.1"/>
    <property type="molecule type" value="Genomic_DNA"/>
</dbReference>
<dbReference type="RefSeq" id="WP_058850908.1">
    <property type="nucleotide sequence ID" value="NZ_LOCL01000051.1"/>
</dbReference>
<keyword evidence="4" id="KW-1185">Reference proteome</keyword>
<evidence type="ECO:0000313" key="4">
    <source>
        <dbReference type="Proteomes" id="UP000054804"/>
    </source>
</evidence>
<gene>
    <name evidence="3" type="ORF">AT728_36975</name>
</gene>
<dbReference type="Gene3D" id="3.40.50.2000">
    <property type="entry name" value="Glycogen Phosphorylase B"/>
    <property type="match status" value="1"/>
</dbReference>
<dbReference type="PANTHER" id="PTHR21015:SF22">
    <property type="entry name" value="GLYCOSYLTRANSFERASE"/>
    <property type="match status" value="1"/>
</dbReference>
<evidence type="ECO:0000256" key="1">
    <source>
        <dbReference type="SAM" id="MobiDB-lite"/>
    </source>
</evidence>
<name>A0A0W7WW97_9ACTN</name>
<organism evidence="3 4">
    <name type="scientific">Streptomyces silvensis</name>
    <dbReference type="NCBI Taxonomy" id="1765722"/>
    <lineage>
        <taxon>Bacteria</taxon>
        <taxon>Bacillati</taxon>
        <taxon>Actinomycetota</taxon>
        <taxon>Actinomycetes</taxon>
        <taxon>Kitasatosporales</taxon>
        <taxon>Streptomycetaceae</taxon>
        <taxon>Streptomyces</taxon>
    </lineage>
</organism>
<evidence type="ECO:0000313" key="3">
    <source>
        <dbReference type="EMBL" id="KUF14875.1"/>
    </source>
</evidence>
<dbReference type="SUPFAM" id="SSF53756">
    <property type="entry name" value="UDP-Glycosyltransferase/glycogen phosphorylase"/>
    <property type="match status" value="1"/>
</dbReference>
<dbReference type="Pfam" id="PF04101">
    <property type="entry name" value="Glyco_tran_28_C"/>
    <property type="match status" value="1"/>
</dbReference>
<dbReference type="OrthoDB" id="9809594at2"/>
<accession>A0A0W7WW97</accession>
<feature type="region of interest" description="Disordered" evidence="1">
    <location>
        <begin position="45"/>
        <end position="85"/>
    </location>
</feature>
<proteinExistence type="predicted"/>
<feature type="region of interest" description="Disordered" evidence="1">
    <location>
        <begin position="347"/>
        <end position="374"/>
    </location>
</feature>
<feature type="domain" description="Glycosyl transferase family 28 C-terminal" evidence="2">
    <location>
        <begin position="250"/>
        <end position="299"/>
    </location>
</feature>
<protein>
    <recommendedName>
        <fullName evidence="2">Glycosyl transferase family 28 C-terminal domain-containing protein</fullName>
    </recommendedName>
</protein>
<dbReference type="Proteomes" id="UP000054804">
    <property type="component" value="Unassembled WGS sequence"/>
</dbReference>
<dbReference type="AlphaFoldDB" id="A0A0W7WW97"/>
<dbReference type="PANTHER" id="PTHR21015">
    <property type="entry name" value="UDP-N-ACETYLGLUCOSAMINE--N-ACETYLMURAMYL-(PENTAPEPTIDE) PYROPHOSPHORYL-UNDECAPRENOL N-ACETYLGLUCOSAMINE TRANSFERASE 1"/>
    <property type="match status" value="1"/>
</dbReference>
<dbReference type="InterPro" id="IPR007235">
    <property type="entry name" value="Glyco_trans_28_C"/>
</dbReference>
<evidence type="ECO:0000259" key="2">
    <source>
        <dbReference type="Pfam" id="PF04101"/>
    </source>
</evidence>
<dbReference type="GO" id="GO:0016758">
    <property type="term" value="F:hexosyltransferase activity"/>
    <property type="evidence" value="ECO:0007669"/>
    <property type="project" value="InterPro"/>
</dbReference>